<dbReference type="PANTHER" id="PTHR23513">
    <property type="entry name" value="INTEGRAL MEMBRANE EFFLUX PROTEIN-RELATED"/>
    <property type="match status" value="1"/>
</dbReference>
<evidence type="ECO:0000313" key="8">
    <source>
        <dbReference type="EMBL" id="QFQ99643.1"/>
    </source>
</evidence>
<dbReference type="Gene3D" id="1.20.1250.20">
    <property type="entry name" value="MFS general substrate transporter like domains"/>
    <property type="match status" value="1"/>
</dbReference>
<gene>
    <name evidence="8" type="ORF">F9278_29755</name>
</gene>
<keyword evidence="9" id="KW-1185">Reference proteome</keyword>
<feature type="transmembrane region" description="Helical" evidence="6">
    <location>
        <begin position="292"/>
        <end position="311"/>
    </location>
</feature>
<dbReference type="InterPro" id="IPR011701">
    <property type="entry name" value="MFS"/>
</dbReference>
<dbReference type="GO" id="GO:0005886">
    <property type="term" value="C:plasma membrane"/>
    <property type="evidence" value="ECO:0007669"/>
    <property type="project" value="UniProtKB-SubCell"/>
</dbReference>
<feature type="domain" description="Major facilitator superfamily (MFS) profile" evidence="7">
    <location>
        <begin position="18"/>
        <end position="402"/>
    </location>
</feature>
<organism evidence="8 9">
    <name type="scientific">Streptomyces phaeolivaceus</name>
    <dbReference type="NCBI Taxonomy" id="2653200"/>
    <lineage>
        <taxon>Bacteria</taxon>
        <taxon>Bacillati</taxon>
        <taxon>Actinomycetota</taxon>
        <taxon>Actinomycetes</taxon>
        <taxon>Kitasatosporales</taxon>
        <taxon>Streptomycetaceae</taxon>
        <taxon>Streptomyces</taxon>
    </lineage>
</organism>
<keyword evidence="4 6" id="KW-1133">Transmembrane helix</keyword>
<feature type="transmembrane region" description="Helical" evidence="6">
    <location>
        <begin position="261"/>
        <end position="280"/>
    </location>
</feature>
<protein>
    <submittedName>
        <fullName evidence="8">MFS transporter</fullName>
    </submittedName>
</protein>
<keyword evidence="5 6" id="KW-0472">Membrane</keyword>
<feature type="transmembrane region" description="Helical" evidence="6">
    <location>
        <begin position="230"/>
        <end position="249"/>
    </location>
</feature>
<dbReference type="InterPro" id="IPR036259">
    <property type="entry name" value="MFS_trans_sf"/>
</dbReference>
<evidence type="ECO:0000256" key="5">
    <source>
        <dbReference type="ARBA" id="ARBA00023136"/>
    </source>
</evidence>
<feature type="transmembrane region" description="Helical" evidence="6">
    <location>
        <begin position="21"/>
        <end position="45"/>
    </location>
</feature>
<dbReference type="PROSITE" id="PS50850">
    <property type="entry name" value="MFS"/>
    <property type="match status" value="1"/>
</dbReference>
<feature type="transmembrane region" description="Helical" evidence="6">
    <location>
        <begin position="380"/>
        <end position="398"/>
    </location>
</feature>
<feature type="transmembrane region" description="Helical" evidence="6">
    <location>
        <begin position="317"/>
        <end position="337"/>
    </location>
</feature>
<evidence type="ECO:0000256" key="4">
    <source>
        <dbReference type="ARBA" id="ARBA00022989"/>
    </source>
</evidence>
<dbReference type="GO" id="GO:0022857">
    <property type="term" value="F:transmembrane transporter activity"/>
    <property type="evidence" value="ECO:0007669"/>
    <property type="project" value="InterPro"/>
</dbReference>
<reference evidence="8 9" key="1">
    <citation type="submission" date="2019-10" db="EMBL/GenBank/DDBJ databases">
        <title>Streptomyces sp. strain GY16 isolated from leaves of Broussonetia papyrifera.</title>
        <authorList>
            <person name="Mo P."/>
        </authorList>
    </citation>
    <scope>NUCLEOTIDE SEQUENCE [LARGE SCALE GENOMIC DNA]</scope>
    <source>
        <strain evidence="8 9">GY16</strain>
    </source>
</reference>
<dbReference type="CDD" id="cd06173">
    <property type="entry name" value="MFS_MefA_like"/>
    <property type="match status" value="1"/>
</dbReference>
<feature type="transmembrane region" description="Helical" evidence="6">
    <location>
        <begin position="57"/>
        <end position="76"/>
    </location>
</feature>
<evidence type="ECO:0000256" key="1">
    <source>
        <dbReference type="ARBA" id="ARBA00004651"/>
    </source>
</evidence>
<feature type="transmembrane region" description="Helical" evidence="6">
    <location>
        <begin position="349"/>
        <end position="368"/>
    </location>
</feature>
<dbReference type="Pfam" id="PF07690">
    <property type="entry name" value="MFS_1"/>
    <property type="match status" value="1"/>
</dbReference>
<feature type="transmembrane region" description="Helical" evidence="6">
    <location>
        <begin position="97"/>
        <end position="123"/>
    </location>
</feature>
<sequence>MPNVVAGVTSEHRRLSPAFRLYWTARTVSLTGDGLVNVALVFAVVELGGSAADIGTVLGVSVVARVALMLVGGVLADRLPRRRMLLVSELVQAAVQFAVGFLLLVGAARMWMLLAASLVYGAASALSRPALTGIVPDIVGTGGADALRRANAMLGVSQSASRVAGPLIAGVLVAVAGPGWVYAIDGATFLVSAVLLALVRLPPTRTGNRGLGSLRTDLAVGWREVRSRRWYMTGLLVQSAYNLVTAPLYVLGPLLVGGASAWGTVSAAGAVGAVAGAVLATRWTPGRPLTAGFLLMVLGAAPLLALAAGAGTAVVGAAAGLGMVSAAYVNTVWVTTVQGLIPRDKLSRVSSYGLMSTLLTLSVGYALAGALEEPLGAGNVLAGSAVLLVLVVVPGAFLPSVRTVGQPVSGSERAPRRG</sequence>
<proteinExistence type="predicted"/>
<dbReference type="AlphaFoldDB" id="A0A5P8K8J3"/>
<evidence type="ECO:0000256" key="6">
    <source>
        <dbReference type="SAM" id="Phobius"/>
    </source>
</evidence>
<dbReference type="InterPro" id="IPR020846">
    <property type="entry name" value="MFS_dom"/>
</dbReference>
<accession>A0A5P8K8J3</accession>
<comment type="subcellular location">
    <subcellularLocation>
        <location evidence="1">Cell membrane</location>
        <topology evidence="1">Multi-pass membrane protein</topology>
    </subcellularLocation>
</comment>
<evidence type="ECO:0000256" key="2">
    <source>
        <dbReference type="ARBA" id="ARBA00022475"/>
    </source>
</evidence>
<evidence type="ECO:0000256" key="3">
    <source>
        <dbReference type="ARBA" id="ARBA00022692"/>
    </source>
</evidence>
<dbReference type="PANTHER" id="PTHR23513:SF11">
    <property type="entry name" value="STAPHYLOFERRIN A TRANSPORTER"/>
    <property type="match status" value="1"/>
</dbReference>
<feature type="transmembrane region" description="Helical" evidence="6">
    <location>
        <begin position="180"/>
        <end position="199"/>
    </location>
</feature>
<name>A0A5P8K8J3_9ACTN</name>
<dbReference type="SUPFAM" id="SSF103473">
    <property type="entry name" value="MFS general substrate transporter"/>
    <property type="match status" value="1"/>
</dbReference>
<dbReference type="EMBL" id="CP045096">
    <property type="protein sequence ID" value="QFQ99643.1"/>
    <property type="molecule type" value="Genomic_DNA"/>
</dbReference>
<evidence type="ECO:0000313" key="9">
    <source>
        <dbReference type="Proteomes" id="UP000327294"/>
    </source>
</evidence>
<dbReference type="KEGG" id="sphv:F9278_29755"/>
<keyword evidence="2" id="KW-1003">Cell membrane</keyword>
<keyword evidence="3 6" id="KW-0812">Transmembrane</keyword>
<dbReference type="Proteomes" id="UP000327294">
    <property type="component" value="Chromosome"/>
</dbReference>
<evidence type="ECO:0000259" key="7">
    <source>
        <dbReference type="PROSITE" id="PS50850"/>
    </source>
</evidence>